<keyword evidence="3 6" id="KW-0812">Transmembrane</keyword>
<dbReference type="PANTHER" id="PTHR43791">
    <property type="entry name" value="PERMEASE-RELATED"/>
    <property type="match status" value="1"/>
</dbReference>
<evidence type="ECO:0000256" key="6">
    <source>
        <dbReference type="SAM" id="Phobius"/>
    </source>
</evidence>
<sequence>MGLGGVQNFASVAVVRFLLGVFEAGAFGGAIAFGVGHMNQVGGLSAWRWLFILEGIPSVLSSLLVLFFLPDYPETAKWLSESEKQLAVDRLRVDGSHGQSVHLTWTEAKATLCD</sequence>
<reference evidence="7" key="1">
    <citation type="submission" date="2023-07" db="EMBL/GenBank/DDBJ databases">
        <title>Black Yeasts Isolated from many extreme environments.</title>
        <authorList>
            <person name="Coleine C."/>
            <person name="Stajich J.E."/>
            <person name="Selbmann L."/>
        </authorList>
    </citation>
    <scope>NUCLEOTIDE SEQUENCE</scope>
    <source>
        <strain evidence="7">CCFEE 5485</strain>
    </source>
</reference>
<protein>
    <recommendedName>
        <fullName evidence="9">Major facilitator superfamily (MFS) profile domain-containing protein</fullName>
    </recommendedName>
</protein>
<comment type="caution">
    <text evidence="7">The sequence shown here is derived from an EMBL/GenBank/DDBJ whole genome shotgun (WGS) entry which is preliminary data.</text>
</comment>
<evidence type="ECO:0000256" key="4">
    <source>
        <dbReference type="ARBA" id="ARBA00022989"/>
    </source>
</evidence>
<evidence type="ECO:0000256" key="2">
    <source>
        <dbReference type="ARBA" id="ARBA00022448"/>
    </source>
</evidence>
<dbReference type="InterPro" id="IPR036259">
    <property type="entry name" value="MFS_trans_sf"/>
</dbReference>
<dbReference type="GO" id="GO:0022857">
    <property type="term" value="F:transmembrane transporter activity"/>
    <property type="evidence" value="ECO:0007669"/>
    <property type="project" value="TreeGrafter"/>
</dbReference>
<name>A0AAE0TS68_9PEZI</name>
<keyword evidence="8" id="KW-1185">Reference proteome</keyword>
<evidence type="ECO:0000313" key="7">
    <source>
        <dbReference type="EMBL" id="KAK3672564.1"/>
    </source>
</evidence>
<dbReference type="Gene3D" id="1.20.1250.20">
    <property type="entry name" value="MFS general substrate transporter like domains"/>
    <property type="match status" value="1"/>
</dbReference>
<gene>
    <name evidence="7" type="ORF">LTR78_007615</name>
</gene>
<organism evidence="7 8">
    <name type="scientific">Recurvomyces mirabilis</name>
    <dbReference type="NCBI Taxonomy" id="574656"/>
    <lineage>
        <taxon>Eukaryota</taxon>
        <taxon>Fungi</taxon>
        <taxon>Dikarya</taxon>
        <taxon>Ascomycota</taxon>
        <taxon>Pezizomycotina</taxon>
        <taxon>Dothideomycetes</taxon>
        <taxon>Dothideomycetidae</taxon>
        <taxon>Mycosphaerellales</taxon>
        <taxon>Teratosphaeriaceae</taxon>
        <taxon>Recurvomyces</taxon>
    </lineage>
</organism>
<evidence type="ECO:0000313" key="8">
    <source>
        <dbReference type="Proteomes" id="UP001274830"/>
    </source>
</evidence>
<feature type="transmembrane region" description="Helical" evidence="6">
    <location>
        <begin position="12"/>
        <end position="35"/>
    </location>
</feature>
<evidence type="ECO:0000256" key="5">
    <source>
        <dbReference type="ARBA" id="ARBA00023136"/>
    </source>
</evidence>
<comment type="subcellular location">
    <subcellularLocation>
        <location evidence="1">Membrane</location>
        <topology evidence="1">Multi-pass membrane protein</topology>
    </subcellularLocation>
</comment>
<dbReference type="AlphaFoldDB" id="A0AAE0TS68"/>
<dbReference type="EMBL" id="JAUTXT010000032">
    <property type="protein sequence ID" value="KAK3672564.1"/>
    <property type="molecule type" value="Genomic_DNA"/>
</dbReference>
<dbReference type="PANTHER" id="PTHR43791:SF49">
    <property type="entry name" value="TRANSPORTER, PUTATIVE (AFU_ORTHOLOGUE AFUA_4G04250)-RELATED"/>
    <property type="match status" value="1"/>
</dbReference>
<feature type="transmembrane region" description="Helical" evidence="6">
    <location>
        <begin position="47"/>
        <end position="69"/>
    </location>
</feature>
<dbReference type="SUPFAM" id="SSF103473">
    <property type="entry name" value="MFS general substrate transporter"/>
    <property type="match status" value="1"/>
</dbReference>
<evidence type="ECO:0000256" key="1">
    <source>
        <dbReference type="ARBA" id="ARBA00004141"/>
    </source>
</evidence>
<dbReference type="GO" id="GO:0016020">
    <property type="term" value="C:membrane"/>
    <property type="evidence" value="ECO:0007669"/>
    <property type="project" value="UniProtKB-SubCell"/>
</dbReference>
<evidence type="ECO:0008006" key="9">
    <source>
        <dbReference type="Google" id="ProtNLM"/>
    </source>
</evidence>
<keyword evidence="5 6" id="KW-0472">Membrane</keyword>
<keyword evidence="4 6" id="KW-1133">Transmembrane helix</keyword>
<proteinExistence type="predicted"/>
<keyword evidence="2" id="KW-0813">Transport</keyword>
<dbReference type="Proteomes" id="UP001274830">
    <property type="component" value="Unassembled WGS sequence"/>
</dbReference>
<accession>A0AAE0TS68</accession>
<evidence type="ECO:0000256" key="3">
    <source>
        <dbReference type="ARBA" id="ARBA00022692"/>
    </source>
</evidence>